<reference evidence="7" key="1">
    <citation type="submission" date="2020-05" db="EMBL/GenBank/DDBJ databases">
        <authorList>
            <person name="Chiriac C."/>
            <person name="Salcher M."/>
            <person name="Ghai R."/>
            <person name="Kavagutti S V."/>
        </authorList>
    </citation>
    <scope>NUCLEOTIDE SEQUENCE</scope>
</reference>
<dbReference type="EMBL" id="CAEZSH010000003">
    <property type="protein sequence ID" value="CAB4531150.1"/>
    <property type="molecule type" value="Genomic_DNA"/>
</dbReference>
<evidence type="ECO:0000256" key="3">
    <source>
        <dbReference type="ARBA" id="ARBA00022692"/>
    </source>
</evidence>
<feature type="transmembrane region" description="Helical" evidence="6">
    <location>
        <begin position="111"/>
        <end position="129"/>
    </location>
</feature>
<comment type="subcellular location">
    <subcellularLocation>
        <location evidence="1">Membrane</location>
        <topology evidence="1">Multi-pass membrane protein</topology>
    </subcellularLocation>
</comment>
<keyword evidence="5 6" id="KW-0472">Membrane</keyword>
<dbReference type="Pfam" id="PF03239">
    <property type="entry name" value="FTR1"/>
    <property type="match status" value="1"/>
</dbReference>
<feature type="transmembrane region" description="Helical" evidence="6">
    <location>
        <begin position="6"/>
        <end position="26"/>
    </location>
</feature>
<comment type="similarity">
    <text evidence="2">Belongs to the oxidase-dependent Fe transporter (OFeT) (TC 9.A.10.1) family.</text>
</comment>
<feature type="transmembrane region" description="Helical" evidence="6">
    <location>
        <begin position="179"/>
        <end position="198"/>
    </location>
</feature>
<accession>A0A6J6AVW1</accession>
<feature type="transmembrane region" description="Helical" evidence="6">
    <location>
        <begin position="70"/>
        <end position="91"/>
    </location>
</feature>
<evidence type="ECO:0000256" key="5">
    <source>
        <dbReference type="ARBA" id="ARBA00023136"/>
    </source>
</evidence>
<evidence type="ECO:0000313" key="8">
    <source>
        <dbReference type="EMBL" id="CAB4605539.1"/>
    </source>
</evidence>
<dbReference type="GO" id="GO:0015093">
    <property type="term" value="F:ferrous iron transmembrane transporter activity"/>
    <property type="evidence" value="ECO:0007669"/>
    <property type="project" value="TreeGrafter"/>
</dbReference>
<dbReference type="InterPro" id="IPR004923">
    <property type="entry name" value="FTR1/Fip1/EfeU"/>
</dbReference>
<evidence type="ECO:0000256" key="2">
    <source>
        <dbReference type="ARBA" id="ARBA00008333"/>
    </source>
</evidence>
<organism evidence="7">
    <name type="scientific">freshwater metagenome</name>
    <dbReference type="NCBI Taxonomy" id="449393"/>
    <lineage>
        <taxon>unclassified sequences</taxon>
        <taxon>metagenomes</taxon>
        <taxon>ecological metagenomes</taxon>
    </lineage>
</organism>
<dbReference type="AlphaFoldDB" id="A0A6J6AVW1"/>
<evidence type="ECO:0000256" key="4">
    <source>
        <dbReference type="ARBA" id="ARBA00022989"/>
    </source>
</evidence>
<proteinExistence type="inferred from homology"/>
<protein>
    <submittedName>
        <fullName evidence="7">Unannotated protein</fullName>
    </submittedName>
</protein>
<feature type="transmembrane region" description="Helical" evidence="6">
    <location>
        <begin position="149"/>
        <end position="167"/>
    </location>
</feature>
<dbReference type="PANTHER" id="PTHR31632">
    <property type="entry name" value="IRON TRANSPORTER FTH1"/>
    <property type="match status" value="1"/>
</dbReference>
<keyword evidence="3 6" id="KW-0812">Transmembrane</keyword>
<sequence length="281" mass="30041">MLANFLIGLREGLEAALIVGILAGYLVKIGRRSDFSKLFLGVGSAIGLSILVGFGLTYAVTEAPAGINELIAGTMSIIAVAFVTWMIFWMASQAKSLGAELRGKIDQALEASTVTLVGVAFFAVIREGIETAVFLWSASKATGDETHPILGATLGLLVATVMGYLIYRGVLKFNLSSFFKYTGAFLIVVAAGILAYGVHELQEIGIFAGLEQAFPILTSNAYDVSGIIEKDGVVHSILKGTISFRVTPTNLEALVWFLYTIPVTLIYVLGYRTKRAVSESK</sequence>
<evidence type="ECO:0000256" key="6">
    <source>
        <dbReference type="SAM" id="Phobius"/>
    </source>
</evidence>
<evidence type="ECO:0000313" key="7">
    <source>
        <dbReference type="EMBL" id="CAB4531150.1"/>
    </source>
</evidence>
<dbReference type="NCBIfam" id="NF041756">
    <property type="entry name" value="EfeU"/>
    <property type="match status" value="1"/>
</dbReference>
<dbReference type="GO" id="GO:0033573">
    <property type="term" value="C:high-affinity iron permease complex"/>
    <property type="evidence" value="ECO:0007669"/>
    <property type="project" value="InterPro"/>
</dbReference>
<gene>
    <name evidence="7" type="ORF">UFOPK1410_00053</name>
    <name evidence="8" type="ORF">UFOPK1855_00093</name>
</gene>
<evidence type="ECO:0000256" key="1">
    <source>
        <dbReference type="ARBA" id="ARBA00004141"/>
    </source>
</evidence>
<keyword evidence="4 6" id="KW-1133">Transmembrane helix</keyword>
<dbReference type="EMBL" id="CAEZUW010000007">
    <property type="protein sequence ID" value="CAB4605539.1"/>
    <property type="molecule type" value="Genomic_DNA"/>
</dbReference>
<feature type="transmembrane region" description="Helical" evidence="6">
    <location>
        <begin position="38"/>
        <end position="58"/>
    </location>
</feature>
<feature type="transmembrane region" description="Helical" evidence="6">
    <location>
        <begin position="253"/>
        <end position="271"/>
    </location>
</feature>
<dbReference type="PANTHER" id="PTHR31632:SF2">
    <property type="entry name" value="PLASMA MEMBRANE IRON PERMEASE"/>
    <property type="match status" value="1"/>
</dbReference>
<name>A0A6J6AVW1_9ZZZZ</name>